<sequence>MNRGSRPRSAGLQTGLKLTRQDSAPRGGNRAPSKTNTERAQQEEAFKKTPLPRFRVSRAARPQRQQ</sequence>
<protein>
    <submittedName>
        <fullName evidence="2">Uncharacterized protein</fullName>
    </submittedName>
</protein>
<dbReference type="EMBL" id="JANPWB010000016">
    <property type="protein sequence ID" value="KAJ1084917.1"/>
    <property type="molecule type" value="Genomic_DNA"/>
</dbReference>
<name>A0AAV7L3A0_PLEWA</name>
<dbReference type="AlphaFoldDB" id="A0AAV7L3A0"/>
<feature type="region of interest" description="Disordered" evidence="1">
    <location>
        <begin position="1"/>
        <end position="66"/>
    </location>
</feature>
<dbReference type="EMBL" id="JANPWB010000016">
    <property type="protein sequence ID" value="KAJ1084918.1"/>
    <property type="molecule type" value="Genomic_DNA"/>
</dbReference>
<evidence type="ECO:0000313" key="3">
    <source>
        <dbReference type="EMBL" id="KAJ1084918.1"/>
    </source>
</evidence>
<gene>
    <name evidence="2" type="ORF">NDU88_005057</name>
    <name evidence="3" type="ORF">NDU88_005058</name>
</gene>
<evidence type="ECO:0000256" key="1">
    <source>
        <dbReference type="SAM" id="MobiDB-lite"/>
    </source>
</evidence>
<dbReference type="Proteomes" id="UP001066276">
    <property type="component" value="Chromosome 12"/>
</dbReference>
<keyword evidence="4" id="KW-1185">Reference proteome</keyword>
<reference evidence="2" key="1">
    <citation type="journal article" date="2022" name="bioRxiv">
        <title>Sequencing and chromosome-scale assembly of the giantPleurodeles waltlgenome.</title>
        <authorList>
            <person name="Brown T."/>
            <person name="Elewa A."/>
            <person name="Iarovenko S."/>
            <person name="Subramanian E."/>
            <person name="Araus A.J."/>
            <person name="Petzold A."/>
            <person name="Susuki M."/>
            <person name="Suzuki K.-i.T."/>
            <person name="Hayashi T."/>
            <person name="Toyoda A."/>
            <person name="Oliveira C."/>
            <person name="Osipova E."/>
            <person name="Leigh N.D."/>
            <person name="Simon A."/>
            <person name="Yun M.H."/>
        </authorList>
    </citation>
    <scope>NUCLEOTIDE SEQUENCE</scope>
    <source>
        <strain evidence="2">20211129_DDA</strain>
        <tissue evidence="2">Liver</tissue>
    </source>
</reference>
<proteinExistence type="predicted"/>
<feature type="compositionally biased region" description="Basic and acidic residues" evidence="1">
    <location>
        <begin position="36"/>
        <end position="47"/>
    </location>
</feature>
<accession>A0AAV7L3A0</accession>
<organism evidence="2 4">
    <name type="scientific">Pleurodeles waltl</name>
    <name type="common">Iberian ribbed newt</name>
    <dbReference type="NCBI Taxonomy" id="8319"/>
    <lineage>
        <taxon>Eukaryota</taxon>
        <taxon>Metazoa</taxon>
        <taxon>Chordata</taxon>
        <taxon>Craniata</taxon>
        <taxon>Vertebrata</taxon>
        <taxon>Euteleostomi</taxon>
        <taxon>Amphibia</taxon>
        <taxon>Batrachia</taxon>
        <taxon>Caudata</taxon>
        <taxon>Salamandroidea</taxon>
        <taxon>Salamandridae</taxon>
        <taxon>Pleurodelinae</taxon>
        <taxon>Pleurodeles</taxon>
    </lineage>
</organism>
<comment type="caution">
    <text evidence="2">The sequence shown here is derived from an EMBL/GenBank/DDBJ whole genome shotgun (WGS) entry which is preliminary data.</text>
</comment>
<evidence type="ECO:0000313" key="4">
    <source>
        <dbReference type="Proteomes" id="UP001066276"/>
    </source>
</evidence>
<evidence type="ECO:0000313" key="2">
    <source>
        <dbReference type="EMBL" id="KAJ1084917.1"/>
    </source>
</evidence>